<dbReference type="AlphaFoldDB" id="A0A1J5QY62"/>
<organism evidence="2">
    <name type="scientific">mine drainage metagenome</name>
    <dbReference type="NCBI Taxonomy" id="410659"/>
    <lineage>
        <taxon>unclassified sequences</taxon>
        <taxon>metagenomes</taxon>
        <taxon>ecological metagenomes</taxon>
    </lineage>
</organism>
<accession>A0A1J5QY62</accession>
<feature type="transmembrane region" description="Helical" evidence="1">
    <location>
        <begin position="6"/>
        <end position="29"/>
    </location>
</feature>
<keyword evidence="1" id="KW-0812">Transmembrane</keyword>
<reference evidence="2" key="1">
    <citation type="submission" date="2016-10" db="EMBL/GenBank/DDBJ databases">
        <title>Sequence of Gallionella enrichment culture.</title>
        <authorList>
            <person name="Poehlein A."/>
            <person name="Muehling M."/>
            <person name="Daniel R."/>
        </authorList>
    </citation>
    <scope>NUCLEOTIDE SEQUENCE</scope>
</reference>
<gene>
    <name evidence="2" type="ORF">GALL_295060</name>
</gene>
<evidence type="ECO:0000256" key="1">
    <source>
        <dbReference type="SAM" id="Phobius"/>
    </source>
</evidence>
<sequence>MDFMTGVYLAAGLAVALSLGSVAFVAYLADQPGGVIEIGTPRWVMPKQVARAMHLQRGEKLRWTVQDDGAVRVEKV</sequence>
<keyword evidence="1" id="KW-0472">Membrane</keyword>
<proteinExistence type="predicted"/>
<evidence type="ECO:0000313" key="2">
    <source>
        <dbReference type="EMBL" id="OIQ88638.1"/>
    </source>
</evidence>
<protein>
    <submittedName>
        <fullName evidence="2">Uncharacterized protein</fullName>
    </submittedName>
</protein>
<dbReference type="EMBL" id="MLJW01000365">
    <property type="protein sequence ID" value="OIQ88638.1"/>
    <property type="molecule type" value="Genomic_DNA"/>
</dbReference>
<comment type="caution">
    <text evidence="2">The sequence shown here is derived from an EMBL/GenBank/DDBJ whole genome shotgun (WGS) entry which is preliminary data.</text>
</comment>
<keyword evidence="1" id="KW-1133">Transmembrane helix</keyword>
<name>A0A1J5QY62_9ZZZZ</name>